<evidence type="ECO:0000313" key="2">
    <source>
        <dbReference type="Proteomes" id="UP000034406"/>
    </source>
</evidence>
<comment type="caution">
    <text evidence="1">The sequence shown here is derived from an EMBL/GenBank/DDBJ whole genome shotgun (WGS) entry which is preliminary data.</text>
</comment>
<name>A0A0G0K3W3_9BACT</name>
<dbReference type="STRING" id="1618490.US90_C0008G0007"/>
<reference evidence="1 2" key="1">
    <citation type="journal article" date="2015" name="Nature">
        <title>rRNA introns, odd ribosomes, and small enigmatic genomes across a large radiation of phyla.</title>
        <authorList>
            <person name="Brown C.T."/>
            <person name="Hug L.A."/>
            <person name="Thomas B.C."/>
            <person name="Sharon I."/>
            <person name="Castelle C.J."/>
            <person name="Singh A."/>
            <person name="Wilkins M.J."/>
            <person name="Williams K.H."/>
            <person name="Banfield J.F."/>
        </authorList>
    </citation>
    <scope>NUCLEOTIDE SEQUENCE [LARGE SCALE GENOMIC DNA]</scope>
</reference>
<protein>
    <submittedName>
        <fullName evidence="1">Uncharacterized protein</fullName>
    </submittedName>
</protein>
<dbReference type="AlphaFoldDB" id="A0A0G0K3W3"/>
<proteinExistence type="predicted"/>
<organism evidence="1 2">
    <name type="scientific">Candidatus Shapirobacteria bacterium GW2011_GWE2_38_30</name>
    <dbReference type="NCBI Taxonomy" id="1618490"/>
    <lineage>
        <taxon>Bacteria</taxon>
        <taxon>Candidatus Shapironibacteriota</taxon>
    </lineage>
</organism>
<dbReference type="Proteomes" id="UP000034406">
    <property type="component" value="Unassembled WGS sequence"/>
</dbReference>
<sequence length="473" mass="48864">MKKIFTSIAIFLLTIGFLTHFAQTRKLNSAAATLIKDTLSTSQLSYFAVLGSGNTFGDSILTISTTLGPSKTTNNLFIGDTLSIGIGDSMHTYLVRDIGNTATIALNVGLSAVDLGTGAVAIATRSAVHTITFNPQSNVAGGIWQFLIKATDGTDESYNDGIPDQKGFDLGAAGANILTAGDVTCPWGATASVGTTTSVTTGTPSVTSYYHVIQCALGAGETNPTTGSSTVVIGNTNKLINPTKGIGNTVEGYADLYTFYIRHTDSGGTPIEPDAQGKIALIEAVRVTATVDPTLTFTIDTTDTIGSTACGPGTVLSSAQTNVTATAVPFGSVAIGSTANQLAQRLGVITNGASYVVTAYENNNMVITNGTGATIPDTNCDGACTPTSATVWTTVDTANSEWGYTMAGTVVPFTSYYFKPFGLGSANAQSVMANASTPIATEYTQVCYRLTVNTTQRAGDYENGVIYTATATF</sequence>
<accession>A0A0G0K3W3</accession>
<gene>
    <name evidence="1" type="ORF">US90_C0008G0007</name>
</gene>
<evidence type="ECO:0000313" key="1">
    <source>
        <dbReference type="EMBL" id="KKQ70115.1"/>
    </source>
</evidence>
<dbReference type="EMBL" id="LBUT01000008">
    <property type="protein sequence ID" value="KKQ70115.1"/>
    <property type="molecule type" value="Genomic_DNA"/>
</dbReference>